<protein>
    <submittedName>
        <fullName evidence="2">Bifunctional DNA primase/polymerase</fullName>
    </submittedName>
</protein>
<name>A0ABV6Z061_UNCC1</name>
<reference evidence="2 3" key="1">
    <citation type="submission" date="2024-09" db="EMBL/GenBank/DDBJ databases">
        <title>Laminarin stimulates single cell rates of sulfate reduction while oxygen inhibits transcriptomic activity in coastal marine sediment.</title>
        <authorList>
            <person name="Lindsay M."/>
            <person name="Orcutt B."/>
            <person name="Emerson D."/>
            <person name="Stepanauskas R."/>
            <person name="D'Angelo T."/>
        </authorList>
    </citation>
    <scope>NUCLEOTIDE SEQUENCE [LARGE SCALE GENOMIC DNA]</scope>
    <source>
        <strain evidence="2">SAG AM-311-K15</strain>
    </source>
</reference>
<dbReference type="InterPro" id="IPR015330">
    <property type="entry name" value="DNA_primase/pol_bifunc_N"/>
</dbReference>
<keyword evidence="3" id="KW-1185">Reference proteome</keyword>
<feature type="domain" description="DNA primase/polymerase bifunctional N-terminal" evidence="1">
    <location>
        <begin position="10"/>
        <end position="170"/>
    </location>
</feature>
<comment type="caution">
    <text evidence="2">The sequence shown here is derived from an EMBL/GenBank/DDBJ whole genome shotgun (WGS) entry which is preliminary data.</text>
</comment>
<dbReference type="Pfam" id="PF09250">
    <property type="entry name" value="Prim-Pol"/>
    <property type="match status" value="1"/>
</dbReference>
<dbReference type="SMART" id="SM00943">
    <property type="entry name" value="Prim-Pol"/>
    <property type="match status" value="1"/>
</dbReference>
<evidence type="ECO:0000313" key="2">
    <source>
        <dbReference type="EMBL" id="MFC1851832.1"/>
    </source>
</evidence>
<organism evidence="2 3">
    <name type="scientific">candidate division CSSED10-310 bacterium</name>
    <dbReference type="NCBI Taxonomy" id="2855610"/>
    <lineage>
        <taxon>Bacteria</taxon>
        <taxon>Bacteria division CSSED10-310</taxon>
    </lineage>
</organism>
<evidence type="ECO:0000259" key="1">
    <source>
        <dbReference type="SMART" id="SM00943"/>
    </source>
</evidence>
<dbReference type="EMBL" id="JBHPBY010000230">
    <property type="protein sequence ID" value="MFC1851832.1"/>
    <property type="molecule type" value="Genomic_DNA"/>
</dbReference>
<accession>A0ABV6Z061</accession>
<evidence type="ECO:0000313" key="3">
    <source>
        <dbReference type="Proteomes" id="UP001594351"/>
    </source>
</evidence>
<proteinExistence type="predicted"/>
<gene>
    <name evidence="2" type="ORF">ACFL27_16700</name>
</gene>
<dbReference type="Proteomes" id="UP001594351">
    <property type="component" value="Unassembled WGS sequence"/>
</dbReference>
<sequence length="713" mass="78574">MMIPAHVQPALDDYQSGIYSIPLPCGRKAPCTKGWQKLRLGPEDLITTFEHKRNRGRLLGLPPPEGTSGGFVICVDLDTPEAVMLGGLFLPPTGEVGGRADNPQSHWFYQCSPPPPTKRYTDIDGTRLLEVLSRGCQVLVPPSIHPCGQPYVWRSQQSRSPVASTMILEACDKLAGASFLARHWPQKGSRQNTALALAGVFLRSGWSREETEAFIQAVTSAAHDEETSKRTAAGGDTFKRFTEGETISGLPTLARLIGDDVIEHVRKWLHLSFSDKTSSVSSSSTRPPVIARPQPTPLGDAAYHGLSGHVVQTIAPHTEADPAALLLQFLTAFGNAVGHKPSFAVEATRHRSNVFCIIVGDSSKARKGTSWQHILRLFKLAAHHDHGLAGPGHIQKWLDECIKDGLSSGEGLIWHVRDPVRQWKASQKGCGRDVTIDRGITDKRLLIQTGEFIGSIRCMSRNGNTLSAILRSAWDSGDLRVLTRHNAVSATAAHISIIGHITCQELRAGLSDVEVANGFANRFLWIFVKRSQLLPDGGCLNDQELQSLAISLKQALEHASNLCRVERDQEARRLWHDIYPQLSQEQPGLLGSMTGRAEAQVVRLSLIYSLLDCSQCIERIHLEAALEVWRYADDSVRYIFGDAVGDPVADKILQALKGSTEGLTRTDLHHLFHRHKDRETVSQALRSLQEADLVQNSLQQTRGRPREIWFAST</sequence>